<feature type="region of interest" description="Disordered" evidence="7">
    <location>
        <begin position="711"/>
        <end position="973"/>
    </location>
</feature>
<dbReference type="GO" id="GO:0072344">
    <property type="term" value="P:rescue of stalled ribosome"/>
    <property type="evidence" value="ECO:0007669"/>
    <property type="project" value="TreeGrafter"/>
</dbReference>
<dbReference type="GO" id="GO:0000049">
    <property type="term" value="F:tRNA binding"/>
    <property type="evidence" value="ECO:0007669"/>
    <property type="project" value="TreeGrafter"/>
</dbReference>
<evidence type="ECO:0000313" key="10">
    <source>
        <dbReference type="EMBL" id="PIA95644.1"/>
    </source>
</evidence>
<feature type="domain" description="NFACT RNA-binding" evidence="8">
    <location>
        <begin position="550"/>
        <end position="662"/>
    </location>
</feature>
<feature type="compositionally biased region" description="Gly residues" evidence="7">
    <location>
        <begin position="1106"/>
        <end position="1120"/>
    </location>
</feature>
<evidence type="ECO:0000256" key="6">
    <source>
        <dbReference type="SAM" id="Coils"/>
    </source>
</evidence>
<dbReference type="PANTHER" id="PTHR15239">
    <property type="entry name" value="NUCLEAR EXPORT MEDIATOR FACTOR NEMF"/>
    <property type="match status" value="1"/>
</dbReference>
<dbReference type="AlphaFoldDB" id="A0A2G5HSX3"/>
<gene>
    <name evidence="10" type="ORF">CB0940_10584</name>
    <name evidence="11" type="ORF">RHO25_011968</name>
</gene>
<evidence type="ECO:0000313" key="12">
    <source>
        <dbReference type="Proteomes" id="UP000230605"/>
    </source>
</evidence>
<feature type="region of interest" description="Disordered" evidence="7">
    <location>
        <begin position="442"/>
        <end position="472"/>
    </location>
</feature>
<reference evidence="10 12" key="1">
    <citation type="submission" date="2015-10" db="EMBL/GenBank/DDBJ databases">
        <title>The cercosporin biosynthetic gene cluster was horizontally transferred to several fungal lineages and shown to be expanded in Cercospora beticola based on microsynteny with recipient genomes.</title>
        <authorList>
            <person name="De Jonge R."/>
            <person name="Ebert M.K."/>
            <person name="Suttle J.C."/>
            <person name="Jurick Ii W.M."/>
            <person name="Secor G.A."/>
            <person name="Thomma B.P."/>
            <person name="Van De Peer Y."/>
            <person name="Bolton M.D."/>
        </authorList>
    </citation>
    <scope>NUCLEOTIDE SEQUENCE [LARGE SCALE GENOMIC DNA]</scope>
    <source>
        <strain evidence="10 12">09-40</strain>
    </source>
</reference>
<dbReference type="EMBL" id="LKMD01000103">
    <property type="protein sequence ID" value="PIA95644.1"/>
    <property type="molecule type" value="Genomic_DNA"/>
</dbReference>
<dbReference type="Gene3D" id="2.30.310.10">
    <property type="entry name" value="ibrinogen binding protein from staphylococcus aureus domain"/>
    <property type="match status" value="1"/>
</dbReference>
<feature type="coiled-coil region" evidence="6">
    <location>
        <begin position="503"/>
        <end position="530"/>
    </location>
</feature>
<dbReference type="InterPro" id="IPR008532">
    <property type="entry name" value="NFACT_RNA-bd"/>
</dbReference>
<evidence type="ECO:0000256" key="3">
    <source>
        <dbReference type="ARBA" id="ARBA00022490"/>
    </source>
</evidence>
<feature type="compositionally biased region" description="Basic and acidic residues" evidence="7">
    <location>
        <begin position="943"/>
        <end position="952"/>
    </location>
</feature>
<keyword evidence="3" id="KW-0963">Cytoplasm</keyword>
<keyword evidence="4 6" id="KW-0175">Coiled coil</keyword>
<feature type="region of interest" description="Disordered" evidence="7">
    <location>
        <begin position="1101"/>
        <end position="1126"/>
    </location>
</feature>
<feature type="coiled-coil region" evidence="6">
    <location>
        <begin position="337"/>
        <end position="389"/>
    </location>
</feature>
<evidence type="ECO:0000256" key="4">
    <source>
        <dbReference type="ARBA" id="ARBA00023054"/>
    </source>
</evidence>
<dbReference type="GO" id="GO:1990116">
    <property type="term" value="P:ribosome-associated ubiquitin-dependent protein catabolic process"/>
    <property type="evidence" value="ECO:0007669"/>
    <property type="project" value="TreeGrafter"/>
</dbReference>
<dbReference type="GO" id="GO:1990112">
    <property type="term" value="C:RQC complex"/>
    <property type="evidence" value="ECO:0007669"/>
    <property type="project" value="TreeGrafter"/>
</dbReference>
<dbReference type="Proteomes" id="UP000230605">
    <property type="component" value="Chromosome 8"/>
</dbReference>
<organism evidence="10 12">
    <name type="scientific">Cercospora beticola</name>
    <name type="common">Sugarbeet leaf spot fungus</name>
    <dbReference type="NCBI Taxonomy" id="122368"/>
    <lineage>
        <taxon>Eukaryota</taxon>
        <taxon>Fungi</taxon>
        <taxon>Dikarya</taxon>
        <taxon>Ascomycota</taxon>
        <taxon>Pezizomycotina</taxon>
        <taxon>Dothideomycetes</taxon>
        <taxon>Dothideomycetidae</taxon>
        <taxon>Mycosphaerellales</taxon>
        <taxon>Mycosphaerellaceae</taxon>
        <taxon>Cercospora</taxon>
    </lineage>
</organism>
<comment type="similarity">
    <text evidence="2">Belongs to the NEMF family.</text>
</comment>
<feature type="compositionally biased region" description="Acidic residues" evidence="7">
    <location>
        <begin position="443"/>
        <end position="463"/>
    </location>
</feature>
<dbReference type="Pfam" id="PF11923">
    <property type="entry name" value="NFACT-C"/>
    <property type="match status" value="1"/>
</dbReference>
<evidence type="ECO:0000313" key="11">
    <source>
        <dbReference type="EMBL" id="WPB07307.1"/>
    </source>
</evidence>
<sequence length="1126" mass="124911">MKQRFSSLDVRVIAHELNNSLTSLRLANVYDLSSRIFLLKFHKPEQRQQLIVDSGFRCHLSNYSRATATAPSPFVSRLRKYLRTRRCTGVRQIGTDRVIELTFGHADGVYRLFLEFYAGGNVILTDNEYTTLALLRSVSEGAEHEQYRAGLKYNLSLRQNADGIPDLTKEWLKEALQKTAQKQAEQASKPGKKIKKKAGDALRKALAVTTTQFPPVLLDHAIHVSKVDRELEPQLVVDSDELLDQVMQALKVAESVIQDITSQPVAKGYILAQRKTPAQEKEGDDNADSTRGLMYEDFHPFKPAQLVEDPSNVFLEHDGFNAAVDEFFSSIEGQKLESKLAEKEENAKQRIEHAKKEQEQRINGLQQTAELHVRRAQAIEANVERVEEAAAAVNGLIAQGMDWEDIGRLIEQEQKRHNPVAELIKLPLKLHENTMTLLLSELGAEDEDDDADETDSELSDSEDEGKKETVSKSEDKRLTIDIDLAQSAWVNARQYYDQKRTAAVKQEKTIQASKKAIKSTEQKVQAQLKKDLKQEKDVLRPVRKQFWFEKFVWFVSSDGYLVLAGKDAQQNEILYRRYLKKGDVYIHADLDGAASVIVKNKLSPEDPIPPSTLAQAGDLAVCTSSAWDSKAVMSAWWVNADQVSKTAPTGEYLASGGFVVRGKKNFLPPAKLLLGFGVTFQISEDSKAQHVKHRLELPRQNSYLATPELTEAETAADSSAAGGSASDDDDFPDAAAPEPRIEEDDDDEFPDVSHNGNDSSDDETHNEQRRRTYGAHDEDDEEDEEREQGARAHAGNPLQSGGPSLAPDTTQKQSDAGSDSDGDESETDPSKDDVAGPQVSRGPDQDVAASINEEGASSEKEDEASEPQLSNKQRKELARIQKGKPAQPSLPSQKPMRGQRGKKKKIATKYANQDEEDRALAMQILGSKAADERRAAEAATSAKKKETEEEARARRKAQHERAQQKGLEAEEMRKLNLDEGIEDDAGVEAETAGLLESLIGQPLPGDELLEAIPTVAPWAALARYKYKVKMQPGQQKKGKATREILTKWSRDAADERKLDRSSKDTERIWPREAELVKGWREAEVIGIIPVKSVRVMMSNAADAGKSKGGPARGGKGGRGGKGSKKR</sequence>
<feature type="compositionally biased region" description="Polar residues" evidence="7">
    <location>
        <begin position="797"/>
        <end position="813"/>
    </location>
</feature>
<dbReference type="GO" id="GO:0043023">
    <property type="term" value="F:ribosomal large subunit binding"/>
    <property type="evidence" value="ECO:0007669"/>
    <property type="project" value="TreeGrafter"/>
</dbReference>
<feature type="compositionally biased region" description="Acidic residues" evidence="7">
    <location>
        <begin position="741"/>
        <end position="750"/>
    </location>
</feature>
<accession>A0A2G5HSX3</accession>
<evidence type="ECO:0000256" key="2">
    <source>
        <dbReference type="ARBA" id="ARBA00008318"/>
    </source>
</evidence>
<protein>
    <recommendedName>
        <fullName evidence="5">Ribosome quality control complex subunit 2</fullName>
    </recommendedName>
</protein>
<keyword evidence="13" id="KW-1185">Reference proteome</keyword>
<feature type="compositionally biased region" description="Basic residues" evidence="7">
    <location>
        <begin position="897"/>
        <end position="907"/>
    </location>
</feature>
<proteinExistence type="inferred from homology"/>
<dbReference type="EMBL" id="CP134191">
    <property type="protein sequence ID" value="WPB07307.1"/>
    <property type="molecule type" value="Genomic_DNA"/>
</dbReference>
<dbReference type="Pfam" id="PF05670">
    <property type="entry name" value="NFACT-R_1"/>
    <property type="match status" value="1"/>
</dbReference>
<feature type="compositionally biased region" description="Basic and acidic residues" evidence="7">
    <location>
        <begin position="959"/>
        <end position="973"/>
    </location>
</feature>
<dbReference type="InterPro" id="IPR021846">
    <property type="entry name" value="NFACT-C"/>
</dbReference>
<comment type="subcellular location">
    <subcellularLocation>
        <location evidence="1">Cytoplasm</location>
    </subcellularLocation>
</comment>
<feature type="compositionally biased region" description="Acidic residues" evidence="7">
    <location>
        <begin position="818"/>
        <end position="827"/>
    </location>
</feature>
<reference evidence="11 13" key="2">
    <citation type="submission" date="2023-09" db="EMBL/GenBank/DDBJ databases">
        <title>Complete-Gapless Cercospora beticola genome.</title>
        <authorList>
            <person name="Wyatt N.A."/>
            <person name="Spanner R.E."/>
            <person name="Bolton M.D."/>
        </authorList>
    </citation>
    <scope>NUCLEOTIDE SEQUENCE [LARGE SCALE GENOMIC DNA]</scope>
    <source>
        <strain evidence="11">Cb09-40</strain>
    </source>
</reference>
<evidence type="ECO:0000259" key="9">
    <source>
        <dbReference type="Pfam" id="PF11923"/>
    </source>
</evidence>
<dbReference type="InterPro" id="IPR051608">
    <property type="entry name" value="RQC_Subunit_NEMF"/>
</dbReference>
<name>A0A2G5HSX3_CERBT</name>
<evidence type="ECO:0000313" key="13">
    <source>
        <dbReference type="Proteomes" id="UP001302367"/>
    </source>
</evidence>
<dbReference type="Proteomes" id="UP001302367">
    <property type="component" value="Chromosome 8"/>
</dbReference>
<feature type="domain" description="NFACT protein C-terminal" evidence="9">
    <location>
        <begin position="989"/>
        <end position="1096"/>
    </location>
</feature>
<evidence type="ECO:0000259" key="8">
    <source>
        <dbReference type="Pfam" id="PF05670"/>
    </source>
</evidence>
<feature type="compositionally biased region" description="Acidic residues" evidence="7">
    <location>
        <begin position="777"/>
        <end position="786"/>
    </location>
</feature>
<evidence type="ECO:0000256" key="5">
    <source>
        <dbReference type="ARBA" id="ARBA00070414"/>
    </source>
</evidence>
<dbReference type="Pfam" id="PF05833">
    <property type="entry name" value="NFACT_N"/>
    <property type="match status" value="1"/>
</dbReference>
<dbReference type="GO" id="GO:0005737">
    <property type="term" value="C:cytoplasm"/>
    <property type="evidence" value="ECO:0007669"/>
    <property type="project" value="UniProtKB-SubCell"/>
</dbReference>
<dbReference type="PANTHER" id="PTHR15239:SF6">
    <property type="entry name" value="RIBOSOME QUALITY CONTROL COMPLEX SUBUNIT NEMF"/>
    <property type="match status" value="1"/>
</dbReference>
<dbReference type="FunFam" id="2.30.310.10:FF:000003">
    <property type="entry name" value="Zinc knuckle domain containing protein"/>
    <property type="match status" value="1"/>
</dbReference>
<feature type="compositionally biased region" description="Low complexity" evidence="7">
    <location>
        <begin position="711"/>
        <end position="725"/>
    </location>
</feature>
<evidence type="ECO:0000256" key="1">
    <source>
        <dbReference type="ARBA" id="ARBA00004496"/>
    </source>
</evidence>
<feature type="compositionally biased region" description="Basic and acidic residues" evidence="7">
    <location>
        <begin position="762"/>
        <end position="776"/>
    </location>
</feature>
<dbReference type="OrthoDB" id="207084at2759"/>
<evidence type="ECO:0000256" key="7">
    <source>
        <dbReference type="SAM" id="MobiDB-lite"/>
    </source>
</evidence>